<evidence type="ECO:0000256" key="7">
    <source>
        <dbReference type="ARBA" id="ARBA00031640"/>
    </source>
</evidence>
<comment type="cofactor">
    <cofactor evidence="9">
        <name>NAD(+)</name>
        <dbReference type="ChEBI" id="CHEBI:57540"/>
    </cofactor>
    <text evidence="9">Binds 1 NAD(+) per subunit.</text>
</comment>
<dbReference type="InterPro" id="IPR035400">
    <property type="entry name" value="Urocanase_N"/>
</dbReference>
<feature type="binding site" evidence="9">
    <location>
        <begin position="170"/>
        <end position="172"/>
    </location>
    <ligand>
        <name>NAD(+)</name>
        <dbReference type="ChEBI" id="CHEBI:57540"/>
    </ligand>
</feature>
<dbReference type="InterPro" id="IPR023637">
    <property type="entry name" value="Urocanase-like"/>
</dbReference>
<evidence type="ECO:0000313" key="14">
    <source>
        <dbReference type="Proteomes" id="UP000309174"/>
    </source>
</evidence>
<dbReference type="InterPro" id="IPR055351">
    <property type="entry name" value="Urocanase"/>
</dbReference>
<dbReference type="PIRSF" id="PIRSF001423">
    <property type="entry name" value="Urocanate_hydrat"/>
    <property type="match status" value="1"/>
</dbReference>
<dbReference type="Pfam" id="PF17391">
    <property type="entry name" value="Urocanase_N"/>
    <property type="match status" value="1"/>
</dbReference>
<comment type="similarity">
    <text evidence="2 9">Belongs to the urocanase family.</text>
</comment>
<dbReference type="NCBIfam" id="NF003820">
    <property type="entry name" value="PRK05414.1"/>
    <property type="match status" value="1"/>
</dbReference>
<evidence type="ECO:0000259" key="11">
    <source>
        <dbReference type="Pfam" id="PF17391"/>
    </source>
</evidence>
<proteinExistence type="inferred from homology"/>
<dbReference type="RefSeq" id="WP_138648557.1">
    <property type="nucleotide sequence ID" value="NZ_VCKW01000196.1"/>
</dbReference>
<evidence type="ECO:0000256" key="3">
    <source>
        <dbReference type="ARBA" id="ARBA00011992"/>
    </source>
</evidence>
<dbReference type="OrthoDB" id="9764874at2"/>
<dbReference type="Gene3D" id="3.40.1770.10">
    <property type="entry name" value="Urocanase superfamily"/>
    <property type="match status" value="1"/>
</dbReference>
<protein>
    <recommendedName>
        <fullName evidence="3 9">Urocanate hydratase</fullName>
        <shortName evidence="9">Urocanase</shortName>
        <ecNumber evidence="3 9">4.2.1.49</ecNumber>
    </recommendedName>
    <alternativeName>
        <fullName evidence="7 9">Imidazolonepropionate hydrolase</fullName>
    </alternativeName>
</protein>
<evidence type="ECO:0000256" key="8">
    <source>
        <dbReference type="ARBA" id="ARBA00047623"/>
    </source>
</evidence>
<dbReference type="UniPathway" id="UPA00379">
    <property type="reaction ID" value="UER00550"/>
</dbReference>
<dbReference type="PANTHER" id="PTHR12216:SF4">
    <property type="entry name" value="UROCANATE HYDRATASE"/>
    <property type="match status" value="1"/>
</dbReference>
<dbReference type="GO" id="GO:0016153">
    <property type="term" value="F:urocanate hydratase activity"/>
    <property type="evidence" value="ECO:0007669"/>
    <property type="project" value="UniProtKB-UniRule"/>
</dbReference>
<feature type="binding site" evidence="9">
    <location>
        <position position="316"/>
    </location>
    <ligand>
        <name>NAD(+)</name>
        <dbReference type="ChEBI" id="CHEBI:57540"/>
    </ligand>
</feature>
<reference evidence="13 14" key="1">
    <citation type="submission" date="2019-05" db="EMBL/GenBank/DDBJ databases">
        <title>Draft genome sequence of Actinomadura sp. 14C53.</title>
        <authorList>
            <person name="Saricaoglu S."/>
            <person name="Isik K."/>
        </authorList>
    </citation>
    <scope>NUCLEOTIDE SEQUENCE [LARGE SCALE GENOMIC DNA]</scope>
    <source>
        <strain evidence="13 14">14C53</strain>
    </source>
</reference>
<dbReference type="InterPro" id="IPR038364">
    <property type="entry name" value="Urocanase_central_sf"/>
</dbReference>
<evidence type="ECO:0000256" key="2">
    <source>
        <dbReference type="ARBA" id="ARBA00007578"/>
    </source>
</evidence>
<keyword evidence="9" id="KW-0963">Cytoplasm</keyword>
<evidence type="ECO:0000259" key="12">
    <source>
        <dbReference type="Pfam" id="PF17392"/>
    </source>
</evidence>
<comment type="pathway">
    <text evidence="1 9">Amino-acid degradation; L-histidine degradation into L-glutamate; N-formimidoyl-L-glutamate from L-histidine: step 2/3.</text>
</comment>
<dbReference type="SUPFAM" id="SSF111326">
    <property type="entry name" value="Urocanase"/>
    <property type="match status" value="1"/>
</dbReference>
<feature type="binding site" evidence="9">
    <location>
        <position position="485"/>
    </location>
    <ligand>
        <name>NAD(+)</name>
        <dbReference type="ChEBI" id="CHEBI:57540"/>
    </ligand>
</feature>
<feature type="binding site" evidence="9">
    <location>
        <begin position="267"/>
        <end position="268"/>
    </location>
    <ligand>
        <name>NAD(+)</name>
        <dbReference type="ChEBI" id="CHEBI:57540"/>
    </ligand>
</feature>
<comment type="function">
    <text evidence="9">Catalyzes the conversion of urocanate to 4-imidazolone-5-propionate.</text>
</comment>
<dbReference type="Pfam" id="PF01175">
    <property type="entry name" value="Urocanase"/>
    <property type="match status" value="1"/>
</dbReference>
<sequence length="546" mass="58154">MVIADIAGRGQGRGLRCRGPRQETLLRMLENTLSHAERPDDLIVYAGLAKAARDHAALKLMTEALLTLEEHETLVVQSGKPIGVFPTGTRAPLVVMANSNLVGRWATSEHFYALERRGLIAWGGYTAGDWQYIGSQGIVQGTYQTLTAVADEHFGGDLAGRLIVTAGLGGMGGAQPLATVMADGVALCVEVDPERIQKRIDSGYLERATESIDEAVAWAREAVAARTAASIGLLGNAADVLPELRERGLVPDVVTDQTAAHDLMYGYVPSGMTPAEAAGLRESDPDELTRRARASIATHVECMLAWQDAGAVVFEYGNNLRAQAAENGVDAFRIPIFIERYIRPLFCRGLGPFRWVATSGEQADIDLIDTMVVREFPGNALVQRWIPTARKWVRQAGLPSRISWLAHGERAKLALLVNEAVRSGELSGPVAFTRDHLDAGGVSQPLRETENMPDGSDAVSDWPLLNALLTAGSGADLVAIHAGGGGYAGYMQSAGVTLVADGTAAADERITAALTADTGIGIMRYADAGYESAADAVRASGLRWFG</sequence>
<name>A0A5C4J708_9ACTN</name>
<evidence type="ECO:0000256" key="9">
    <source>
        <dbReference type="HAMAP-Rule" id="MF_00577"/>
    </source>
</evidence>
<dbReference type="Pfam" id="PF17392">
    <property type="entry name" value="Urocanase_C"/>
    <property type="match status" value="1"/>
</dbReference>
<dbReference type="GO" id="GO:0005737">
    <property type="term" value="C:cytoplasm"/>
    <property type="evidence" value="ECO:0007669"/>
    <property type="project" value="UniProtKB-SubCell"/>
</dbReference>
<dbReference type="Proteomes" id="UP000309174">
    <property type="component" value="Unassembled WGS sequence"/>
</dbReference>
<keyword evidence="5 9" id="KW-0520">NAD</keyword>
<dbReference type="NCBIfam" id="TIGR01228">
    <property type="entry name" value="hutU"/>
    <property type="match status" value="1"/>
</dbReference>
<feature type="binding site" evidence="9">
    <location>
        <position position="195"/>
    </location>
    <ligand>
        <name>NAD(+)</name>
        <dbReference type="ChEBI" id="CHEBI:57540"/>
    </ligand>
</feature>
<evidence type="ECO:0000256" key="1">
    <source>
        <dbReference type="ARBA" id="ARBA00004794"/>
    </source>
</evidence>
<feature type="domain" description="Urocanase Rossmann-like" evidence="10">
    <location>
        <begin position="134"/>
        <end position="341"/>
    </location>
</feature>
<evidence type="ECO:0000256" key="6">
    <source>
        <dbReference type="ARBA" id="ARBA00023239"/>
    </source>
</evidence>
<dbReference type="AlphaFoldDB" id="A0A5C4J708"/>
<feature type="domain" description="Urocanase C-terminal" evidence="12">
    <location>
        <begin position="344"/>
        <end position="538"/>
    </location>
</feature>
<comment type="subcellular location">
    <subcellularLocation>
        <location evidence="9">Cytoplasm</location>
    </subcellularLocation>
</comment>
<dbReference type="InterPro" id="IPR035085">
    <property type="entry name" value="Urocanase_Rossmann-like"/>
</dbReference>
<feature type="binding site" evidence="9">
    <location>
        <begin position="257"/>
        <end position="261"/>
    </location>
    <ligand>
        <name>NAD(+)</name>
        <dbReference type="ChEBI" id="CHEBI:57540"/>
    </ligand>
</feature>
<keyword evidence="14" id="KW-1185">Reference proteome</keyword>
<feature type="binding site" evidence="9">
    <location>
        <position position="190"/>
    </location>
    <ligand>
        <name>NAD(+)</name>
        <dbReference type="ChEBI" id="CHEBI:57540"/>
    </ligand>
</feature>
<dbReference type="HAMAP" id="MF_00577">
    <property type="entry name" value="HutU"/>
    <property type="match status" value="1"/>
</dbReference>
<gene>
    <name evidence="9" type="primary">hutU</name>
    <name evidence="13" type="ORF">ETD83_29915</name>
</gene>
<feature type="domain" description="Urocanase N-terminal" evidence="11">
    <location>
        <begin position="12"/>
        <end position="130"/>
    </location>
</feature>
<dbReference type="GO" id="GO:0019557">
    <property type="term" value="P:L-histidine catabolic process to glutamate and formate"/>
    <property type="evidence" value="ECO:0007669"/>
    <property type="project" value="UniProtKB-UniPathway"/>
</dbReference>
<dbReference type="InterPro" id="IPR035401">
    <property type="entry name" value="Urocanase_C"/>
</dbReference>
<dbReference type="EC" id="4.2.1.49" evidence="3 9"/>
<feature type="binding site" evidence="9">
    <location>
        <begin position="236"/>
        <end position="237"/>
    </location>
    <ligand>
        <name>NAD(+)</name>
        <dbReference type="ChEBI" id="CHEBI:57540"/>
    </ligand>
</feature>
<evidence type="ECO:0000313" key="13">
    <source>
        <dbReference type="EMBL" id="TMQ91656.1"/>
    </source>
</evidence>
<comment type="catalytic activity">
    <reaction evidence="8 9">
        <text>4-imidazolone-5-propanoate = trans-urocanate + H2O</text>
        <dbReference type="Rhea" id="RHEA:13101"/>
        <dbReference type="ChEBI" id="CHEBI:15377"/>
        <dbReference type="ChEBI" id="CHEBI:17771"/>
        <dbReference type="ChEBI" id="CHEBI:77893"/>
        <dbReference type="EC" id="4.2.1.49"/>
    </reaction>
</comment>
<dbReference type="EMBL" id="VCKW01000196">
    <property type="protein sequence ID" value="TMQ91656.1"/>
    <property type="molecule type" value="Genomic_DNA"/>
</dbReference>
<keyword evidence="6 9" id="KW-0456">Lyase</keyword>
<dbReference type="InterPro" id="IPR036190">
    <property type="entry name" value="Urocanase_sf"/>
</dbReference>
<evidence type="ECO:0000256" key="4">
    <source>
        <dbReference type="ARBA" id="ARBA00022808"/>
    </source>
</evidence>
<comment type="caution">
    <text evidence="9">Lacks conserved residue(s) required for the propagation of feature annotation.</text>
</comment>
<dbReference type="Gene3D" id="3.40.50.10730">
    <property type="entry name" value="Urocanase like domains"/>
    <property type="match status" value="1"/>
</dbReference>
<evidence type="ECO:0000256" key="5">
    <source>
        <dbReference type="ARBA" id="ARBA00023027"/>
    </source>
</evidence>
<evidence type="ECO:0000259" key="10">
    <source>
        <dbReference type="Pfam" id="PF01175"/>
    </source>
</evidence>
<keyword evidence="4 9" id="KW-0369">Histidine metabolism</keyword>
<comment type="caution">
    <text evidence="13">The sequence shown here is derived from an EMBL/GenBank/DDBJ whole genome shotgun (WGS) entry which is preliminary data.</text>
</comment>
<dbReference type="GO" id="GO:0019556">
    <property type="term" value="P:L-histidine catabolic process to glutamate and formamide"/>
    <property type="evidence" value="ECO:0007669"/>
    <property type="project" value="UniProtKB-UniPathway"/>
</dbReference>
<dbReference type="PANTHER" id="PTHR12216">
    <property type="entry name" value="UROCANATE HYDRATASE"/>
    <property type="match status" value="1"/>
</dbReference>
<accession>A0A5C4J708</accession>
<organism evidence="13 14">
    <name type="scientific">Actinomadura soli</name>
    <dbReference type="NCBI Taxonomy" id="2508997"/>
    <lineage>
        <taxon>Bacteria</taxon>
        <taxon>Bacillati</taxon>
        <taxon>Actinomycetota</taxon>
        <taxon>Actinomycetes</taxon>
        <taxon>Streptosporangiales</taxon>
        <taxon>Thermomonosporaceae</taxon>
        <taxon>Actinomadura</taxon>
    </lineage>
</organism>